<dbReference type="CDD" id="cd03019">
    <property type="entry name" value="DsbA_DsbA"/>
    <property type="match status" value="1"/>
</dbReference>
<evidence type="ECO:0000256" key="10">
    <source>
        <dbReference type="SAM" id="SignalP"/>
    </source>
</evidence>
<evidence type="ECO:0000259" key="11">
    <source>
        <dbReference type="PROSITE" id="PS51352"/>
    </source>
</evidence>
<accession>A0A6M4HB65</accession>
<dbReference type="SUPFAM" id="SSF52833">
    <property type="entry name" value="Thioredoxin-like"/>
    <property type="match status" value="1"/>
</dbReference>
<dbReference type="EMBL" id="CP053073">
    <property type="protein sequence ID" value="QJR16930.1"/>
    <property type="molecule type" value="Genomic_DNA"/>
</dbReference>
<dbReference type="InterPro" id="IPR001853">
    <property type="entry name" value="DSBA-like_thioredoxin_dom"/>
</dbReference>
<feature type="domain" description="Thioredoxin" evidence="11">
    <location>
        <begin position="7"/>
        <end position="161"/>
    </location>
</feature>
<dbReference type="PANTHER" id="PTHR35891">
    <property type="entry name" value="THIOL:DISULFIDE INTERCHANGE PROTEIN DSBA"/>
    <property type="match status" value="1"/>
</dbReference>
<dbReference type="Proteomes" id="UP000503096">
    <property type="component" value="Chromosome"/>
</dbReference>
<dbReference type="RefSeq" id="WP_171165462.1">
    <property type="nucleotide sequence ID" value="NZ_CP053073.1"/>
</dbReference>
<dbReference type="AlphaFoldDB" id="A0A6M4HB65"/>
<organism evidence="12 13">
    <name type="scientific">Usitatibacter palustris</name>
    <dbReference type="NCBI Taxonomy" id="2732487"/>
    <lineage>
        <taxon>Bacteria</taxon>
        <taxon>Pseudomonadati</taxon>
        <taxon>Pseudomonadota</taxon>
        <taxon>Betaproteobacteria</taxon>
        <taxon>Nitrosomonadales</taxon>
        <taxon>Usitatibacteraceae</taxon>
        <taxon>Usitatibacter</taxon>
    </lineage>
</organism>
<keyword evidence="4 7" id="KW-0574">Periplasm</keyword>
<dbReference type="InterPro" id="IPR013766">
    <property type="entry name" value="Thioredoxin_domain"/>
</dbReference>
<evidence type="ECO:0000256" key="6">
    <source>
        <dbReference type="ARBA" id="ARBA00023284"/>
    </source>
</evidence>
<feature type="region of interest" description="Disordered" evidence="9">
    <location>
        <begin position="206"/>
        <end position="225"/>
    </location>
</feature>
<dbReference type="InterPro" id="IPR017937">
    <property type="entry name" value="Thioredoxin_CS"/>
</dbReference>
<dbReference type="PROSITE" id="PS00194">
    <property type="entry name" value="THIOREDOXIN_1"/>
    <property type="match status" value="1"/>
</dbReference>
<dbReference type="InterPro" id="IPR050824">
    <property type="entry name" value="Thiol_disulfide_DsbA"/>
</dbReference>
<evidence type="ECO:0000256" key="3">
    <source>
        <dbReference type="ARBA" id="ARBA00022729"/>
    </source>
</evidence>
<dbReference type="GO" id="GO:0015036">
    <property type="term" value="F:disulfide oxidoreductase activity"/>
    <property type="evidence" value="ECO:0007669"/>
    <property type="project" value="UniProtKB-ARBA"/>
</dbReference>
<protein>
    <recommendedName>
        <fullName evidence="7">Thiol:disulfide interchange protein</fullName>
    </recommendedName>
</protein>
<dbReference type="Pfam" id="PF01323">
    <property type="entry name" value="DSBA"/>
    <property type="match status" value="1"/>
</dbReference>
<dbReference type="PROSITE" id="PS51352">
    <property type="entry name" value="THIOREDOXIN_2"/>
    <property type="match status" value="1"/>
</dbReference>
<dbReference type="InterPro" id="IPR023205">
    <property type="entry name" value="DsbA/DsbL"/>
</dbReference>
<keyword evidence="6" id="KW-0676">Redox-active center</keyword>
<dbReference type="KEGG" id="upl:DSM104440_03767"/>
<evidence type="ECO:0000256" key="9">
    <source>
        <dbReference type="SAM" id="MobiDB-lite"/>
    </source>
</evidence>
<keyword evidence="3 10" id="KW-0732">Signal</keyword>
<dbReference type="PIRSF" id="PIRSF001488">
    <property type="entry name" value="Tdi_protein"/>
    <property type="match status" value="1"/>
</dbReference>
<evidence type="ECO:0000256" key="4">
    <source>
        <dbReference type="ARBA" id="ARBA00022764"/>
    </source>
</evidence>
<evidence type="ECO:0000256" key="7">
    <source>
        <dbReference type="PIRNR" id="PIRNR001488"/>
    </source>
</evidence>
<gene>
    <name evidence="12" type="primary">dsbA</name>
    <name evidence="12" type="ORF">DSM104440_03767</name>
</gene>
<dbReference type="InterPro" id="IPR036249">
    <property type="entry name" value="Thioredoxin-like_sf"/>
</dbReference>
<feature type="chain" id="PRO_5027080865" description="Thiol:disulfide interchange protein" evidence="10">
    <location>
        <begin position="24"/>
        <end position="225"/>
    </location>
</feature>
<keyword evidence="13" id="KW-1185">Reference proteome</keyword>
<dbReference type="Gene3D" id="3.40.30.10">
    <property type="entry name" value="Glutaredoxin"/>
    <property type="match status" value="2"/>
</dbReference>
<proteinExistence type="inferred from homology"/>
<name>A0A6M4HB65_9PROT</name>
<dbReference type="FunCoup" id="A0A6M4HB65">
    <property type="interactions" value="139"/>
</dbReference>
<comment type="similarity">
    <text evidence="2">Belongs to the thioredoxin family. DsbA subfamily.</text>
</comment>
<feature type="disulfide bond" description="Redox-active" evidence="8">
    <location>
        <begin position="52"/>
        <end position="55"/>
    </location>
</feature>
<feature type="signal peptide" evidence="10">
    <location>
        <begin position="1"/>
        <end position="23"/>
    </location>
</feature>
<feature type="compositionally biased region" description="Low complexity" evidence="9">
    <location>
        <begin position="207"/>
        <end position="225"/>
    </location>
</feature>
<evidence type="ECO:0000256" key="5">
    <source>
        <dbReference type="ARBA" id="ARBA00023157"/>
    </source>
</evidence>
<dbReference type="PANTHER" id="PTHR35891:SF3">
    <property type="entry name" value="THIOL:DISULFIDE INTERCHANGE PROTEIN DSBL"/>
    <property type="match status" value="1"/>
</dbReference>
<reference evidence="12 13" key="1">
    <citation type="submission" date="2020-04" db="EMBL/GenBank/DDBJ databases">
        <title>Usitatibacter rugosus gen. nov., sp. nov. and Usitatibacter palustris sp. nov., novel members of Usitatibacteraceae fam. nov. within the order Nitrosomonadales isolated from soil.</title>
        <authorList>
            <person name="Huber K.J."/>
            <person name="Neumann-Schaal M."/>
            <person name="Geppert A."/>
            <person name="Luckner M."/>
            <person name="Wanner G."/>
            <person name="Overmann J."/>
        </authorList>
    </citation>
    <scope>NUCLEOTIDE SEQUENCE [LARGE SCALE GENOMIC DNA]</scope>
    <source>
        <strain evidence="12 13">Swamp67</strain>
    </source>
</reference>
<keyword evidence="5 7" id="KW-1015">Disulfide bond</keyword>
<evidence type="ECO:0000256" key="1">
    <source>
        <dbReference type="ARBA" id="ARBA00004418"/>
    </source>
</evidence>
<dbReference type="GO" id="GO:0042597">
    <property type="term" value="C:periplasmic space"/>
    <property type="evidence" value="ECO:0007669"/>
    <property type="project" value="UniProtKB-SubCell"/>
</dbReference>
<comment type="subcellular location">
    <subcellularLocation>
        <location evidence="1 7">Periplasm</location>
    </subcellularLocation>
</comment>
<dbReference type="InParanoid" id="A0A6M4HB65"/>
<evidence type="ECO:0000313" key="13">
    <source>
        <dbReference type="Proteomes" id="UP000503096"/>
    </source>
</evidence>
<evidence type="ECO:0000256" key="8">
    <source>
        <dbReference type="PIRSR" id="PIRSR001488-1"/>
    </source>
</evidence>
<evidence type="ECO:0000313" key="12">
    <source>
        <dbReference type="EMBL" id="QJR16930.1"/>
    </source>
</evidence>
<sequence>MSLRKILAIALGAFAFSAGTAIAQTEYTVLNPSQPTEGGDKVEVTEFFWYGCGHCYKLEPFVEKWAANLPKDVVFKRVPAIPNEGWKQTAVIFYTLEAMGQLDKMHKKVFDAIHQDNVILTNRKVRDEWLAKQGVDVAKFLEVEKSFSVVTKLNRAAQMTAAYKVDGVPMIFVNGKYMTSNSLTKGDNARVFAVVDELVALSRKENAAAAAPASASATKPAGVKK</sequence>
<evidence type="ECO:0000256" key="2">
    <source>
        <dbReference type="ARBA" id="ARBA00005791"/>
    </source>
</evidence>